<dbReference type="STRING" id="578458.D8PMY2"/>
<dbReference type="RefSeq" id="XP_003037748.1">
    <property type="nucleotide sequence ID" value="XM_003037702.1"/>
</dbReference>
<dbReference type="InParanoid" id="D8PMY2"/>
<name>D8PMY2_SCHCM</name>
<dbReference type="NCBIfam" id="NF041278">
    <property type="entry name" value="CmcJ_NvfI_EfuI"/>
    <property type="match status" value="1"/>
</dbReference>
<dbReference type="KEGG" id="scm:SCHCO_02620783"/>
<dbReference type="AlphaFoldDB" id="D8PMY2"/>
<evidence type="ECO:0000256" key="1">
    <source>
        <dbReference type="ARBA" id="ARBA00023604"/>
    </source>
</evidence>
<organism evidence="3">
    <name type="scientific">Schizophyllum commune (strain H4-8 / FGSC 9210)</name>
    <name type="common">Split gill fungus</name>
    <dbReference type="NCBI Taxonomy" id="578458"/>
    <lineage>
        <taxon>Eukaryota</taxon>
        <taxon>Fungi</taxon>
        <taxon>Dikarya</taxon>
        <taxon>Basidiomycota</taxon>
        <taxon>Agaricomycotina</taxon>
        <taxon>Agaricomycetes</taxon>
        <taxon>Agaricomycetidae</taxon>
        <taxon>Agaricales</taxon>
        <taxon>Schizophyllaceae</taxon>
        <taxon>Schizophyllum</taxon>
    </lineage>
</organism>
<dbReference type="Proteomes" id="UP000007431">
    <property type="component" value="Unassembled WGS sequence"/>
</dbReference>
<dbReference type="GO" id="GO:0016491">
    <property type="term" value="F:oxidoreductase activity"/>
    <property type="evidence" value="ECO:0007669"/>
    <property type="project" value="InterPro"/>
</dbReference>
<keyword evidence="3" id="KW-1185">Reference proteome</keyword>
<dbReference type="InterPro" id="IPR044053">
    <property type="entry name" value="AsaB-like"/>
</dbReference>
<comment type="similarity">
    <text evidence="1">Belongs to the asaB hydroxylase/desaturase family.</text>
</comment>
<dbReference type="VEuPathDB" id="FungiDB:SCHCODRAFT_02620783"/>
<protein>
    <recommendedName>
        <fullName evidence="4">Methyltransferase</fullName>
    </recommendedName>
</protein>
<accession>D8PMY2</accession>
<dbReference type="EMBL" id="GL377302">
    <property type="protein sequence ID" value="EFJ02846.1"/>
    <property type="molecule type" value="Genomic_DNA"/>
</dbReference>
<reference evidence="2 3" key="1">
    <citation type="journal article" date="2010" name="Nat. Biotechnol.">
        <title>Genome sequence of the model mushroom Schizophyllum commune.</title>
        <authorList>
            <person name="Ohm R.A."/>
            <person name="de Jong J.F."/>
            <person name="Lugones L.G."/>
            <person name="Aerts A."/>
            <person name="Kothe E."/>
            <person name="Stajich J.E."/>
            <person name="de Vries R.P."/>
            <person name="Record E."/>
            <person name="Levasseur A."/>
            <person name="Baker S.E."/>
            <person name="Bartholomew K.A."/>
            <person name="Coutinho P.M."/>
            <person name="Erdmann S."/>
            <person name="Fowler T.J."/>
            <person name="Gathman A.C."/>
            <person name="Lombard V."/>
            <person name="Henrissat B."/>
            <person name="Knabe N."/>
            <person name="Kuees U."/>
            <person name="Lilly W.W."/>
            <person name="Lindquist E."/>
            <person name="Lucas S."/>
            <person name="Magnuson J.K."/>
            <person name="Piumi F."/>
            <person name="Raudaskoski M."/>
            <person name="Salamov A."/>
            <person name="Schmutz J."/>
            <person name="Schwarze F.W.M.R."/>
            <person name="vanKuyk P.A."/>
            <person name="Horton J.S."/>
            <person name="Grigoriev I.V."/>
            <person name="Woesten H.A.B."/>
        </authorList>
    </citation>
    <scope>NUCLEOTIDE SEQUENCE [LARGE SCALE GENOMIC DNA]</scope>
    <source>
        <strain evidence="3">H4-8 / FGSC 9210</strain>
    </source>
</reference>
<sequence>MVMVQTVPFRTRLNFANDKTAPGAFEFPFVKLVANGESLYLSPNEVPMHDLRKEAKKPTLEENGFTWVNLPFPELDGPEGWQDRYAKFTCDYVKGITGAKEVRCINYQIRRRTPGDEDNVDANYDQAQEKALGMQPVPAVHVDINKERARTRLLAAFDGEHQDAERVAIINVWRPLNGPVMDAPLALCDASTLDPNDMMWTTDKYGGGYFIRHNENMRWMYVHDQMPDEALIFRQFDNTIPYGKAGCVPHTAFFDEERKNMGKPRSSIELRLALVY</sequence>
<dbReference type="GeneID" id="9595067"/>
<evidence type="ECO:0008006" key="4">
    <source>
        <dbReference type="Google" id="ProtNLM"/>
    </source>
</evidence>
<gene>
    <name evidence="2" type="ORF">SCHCODRAFT_230317</name>
</gene>
<dbReference type="eggNOG" id="ENOG502RZMU">
    <property type="taxonomic scope" value="Eukaryota"/>
</dbReference>
<dbReference type="PANTHER" id="PTHR34598:SF3">
    <property type="entry name" value="OXIDOREDUCTASE AN1597"/>
    <property type="match status" value="1"/>
</dbReference>
<dbReference type="PANTHER" id="PTHR34598">
    <property type="entry name" value="BLL6449 PROTEIN"/>
    <property type="match status" value="1"/>
</dbReference>
<evidence type="ECO:0000313" key="3">
    <source>
        <dbReference type="Proteomes" id="UP000007431"/>
    </source>
</evidence>
<evidence type="ECO:0000313" key="2">
    <source>
        <dbReference type="EMBL" id="EFJ02846.1"/>
    </source>
</evidence>
<dbReference type="OrthoDB" id="412788at2759"/>
<proteinExistence type="inferred from homology"/>
<dbReference type="OMA" id="QSDEEVW"/>
<dbReference type="HOGENOM" id="CLU_042688_2_0_1"/>